<dbReference type="GO" id="GO:0004048">
    <property type="term" value="F:anthranilate phosphoribosyltransferase activity"/>
    <property type="evidence" value="ECO:0007669"/>
    <property type="project" value="TreeGrafter"/>
</dbReference>
<dbReference type="InterPro" id="IPR029062">
    <property type="entry name" value="Class_I_gatase-like"/>
</dbReference>
<dbReference type="GO" id="GO:0002047">
    <property type="term" value="P:phenazine biosynthetic process"/>
    <property type="evidence" value="ECO:0007669"/>
    <property type="project" value="TreeGrafter"/>
</dbReference>
<dbReference type="InterPro" id="IPR050472">
    <property type="entry name" value="Anth_synth/Amidotransfase"/>
</dbReference>
<dbReference type="KEGG" id="cdx:CDES_13745"/>
<protein>
    <recommendedName>
        <fullName evidence="1">anthranilate synthase</fullName>
        <ecNumber evidence="1">4.1.3.27</ecNumber>
    </recommendedName>
</protein>
<dbReference type="InterPro" id="IPR006221">
    <property type="entry name" value="TrpG/PapA_dom"/>
</dbReference>
<dbReference type="GO" id="GO:0004049">
    <property type="term" value="F:anthranilate synthase activity"/>
    <property type="evidence" value="ECO:0007669"/>
    <property type="project" value="UniProtKB-EC"/>
</dbReference>
<dbReference type="PATRIC" id="fig|931089.4.peg.2778"/>
<dbReference type="Gene3D" id="3.40.50.880">
    <property type="match status" value="1"/>
</dbReference>
<dbReference type="EC" id="4.1.3.27" evidence="1"/>
<evidence type="ECO:0000256" key="1">
    <source>
        <dbReference type="ARBA" id="ARBA00012266"/>
    </source>
</evidence>
<keyword evidence="2" id="KW-0315">Glutamine amidotransferase</keyword>
<dbReference type="PANTHER" id="PTHR43418:SF2">
    <property type="entry name" value="BIFUNCTIONAL PROTEIN TRPGD"/>
    <property type="match status" value="1"/>
</dbReference>
<evidence type="ECO:0000313" key="7">
    <source>
        <dbReference type="Proteomes" id="UP000068067"/>
    </source>
</evidence>
<dbReference type="GO" id="GO:0000162">
    <property type="term" value="P:L-tryptophan biosynthetic process"/>
    <property type="evidence" value="ECO:0007669"/>
    <property type="project" value="TreeGrafter"/>
</dbReference>
<dbReference type="PRINTS" id="PR00097">
    <property type="entry name" value="ANTSNTHASEII"/>
</dbReference>
<dbReference type="InterPro" id="IPR017926">
    <property type="entry name" value="GATASE"/>
</dbReference>
<evidence type="ECO:0000256" key="4">
    <source>
        <dbReference type="ARBA" id="ARBA00047683"/>
    </source>
</evidence>
<keyword evidence="3 6" id="KW-0456">Lyase</keyword>
<keyword evidence="7" id="KW-1185">Reference proteome</keyword>
<dbReference type="PANTHER" id="PTHR43418">
    <property type="entry name" value="MULTIFUNCTIONAL TRYPTOPHAN BIOSYNTHESIS PROTEIN-RELATED"/>
    <property type="match status" value="1"/>
</dbReference>
<proteinExistence type="predicted"/>
<name>A0A0M4CLM6_9CORY</name>
<dbReference type="OrthoDB" id="9803598at2"/>
<dbReference type="STRING" id="931089.CDES_13745"/>
<evidence type="ECO:0000313" key="6">
    <source>
        <dbReference type="EMBL" id="ALC07076.1"/>
    </source>
</evidence>
<gene>
    <name evidence="6" type="primary">trpG</name>
    <name evidence="6" type="ORF">CDES_13745</name>
</gene>
<dbReference type="SUPFAM" id="SSF52317">
    <property type="entry name" value="Class I glutamine amidotransferase-like"/>
    <property type="match status" value="1"/>
</dbReference>
<evidence type="ECO:0000256" key="2">
    <source>
        <dbReference type="ARBA" id="ARBA00022962"/>
    </source>
</evidence>
<dbReference type="AlphaFoldDB" id="A0A0M4CLM6"/>
<dbReference type="RefSeq" id="WP_053545941.1">
    <property type="nucleotide sequence ID" value="NZ_CP009220.1"/>
</dbReference>
<reference evidence="6 7" key="1">
    <citation type="submission" date="2014-08" db="EMBL/GenBank/DDBJ databases">
        <title>Complete genome sequence of Corynebacterium deserti GIMN1.010 (=DSM 45689), isolated from desert sand in western China.</title>
        <authorList>
            <person name="Ruckert C."/>
            <person name="Albersmeier A."/>
            <person name="Kalinowski J."/>
        </authorList>
    </citation>
    <scope>NUCLEOTIDE SEQUENCE [LARGE SCALE GENOMIC DNA]</scope>
    <source>
        <strain evidence="6 7">GIMN1.010</strain>
    </source>
</reference>
<evidence type="ECO:0000256" key="3">
    <source>
        <dbReference type="ARBA" id="ARBA00023239"/>
    </source>
</evidence>
<comment type="catalytic activity">
    <reaction evidence="4">
        <text>chorismate + L-glutamine = anthranilate + pyruvate + L-glutamate + H(+)</text>
        <dbReference type="Rhea" id="RHEA:21732"/>
        <dbReference type="ChEBI" id="CHEBI:15361"/>
        <dbReference type="ChEBI" id="CHEBI:15378"/>
        <dbReference type="ChEBI" id="CHEBI:16567"/>
        <dbReference type="ChEBI" id="CHEBI:29748"/>
        <dbReference type="ChEBI" id="CHEBI:29985"/>
        <dbReference type="ChEBI" id="CHEBI:58359"/>
        <dbReference type="EC" id="4.1.3.27"/>
    </reaction>
</comment>
<dbReference type="NCBIfam" id="TIGR00566">
    <property type="entry name" value="trpG_papA"/>
    <property type="match status" value="1"/>
</dbReference>
<dbReference type="EMBL" id="CP009220">
    <property type="protein sequence ID" value="ALC07076.1"/>
    <property type="molecule type" value="Genomic_DNA"/>
</dbReference>
<evidence type="ECO:0000259" key="5">
    <source>
        <dbReference type="Pfam" id="PF00117"/>
    </source>
</evidence>
<dbReference type="Pfam" id="PF00117">
    <property type="entry name" value="GATase"/>
    <property type="match status" value="1"/>
</dbReference>
<dbReference type="PRINTS" id="PR00096">
    <property type="entry name" value="GATASE"/>
</dbReference>
<organism evidence="6 7">
    <name type="scientific">Corynebacterium deserti GIMN1.010</name>
    <dbReference type="NCBI Taxonomy" id="931089"/>
    <lineage>
        <taxon>Bacteria</taxon>
        <taxon>Bacillati</taxon>
        <taxon>Actinomycetota</taxon>
        <taxon>Actinomycetes</taxon>
        <taxon>Mycobacteriales</taxon>
        <taxon>Corynebacteriaceae</taxon>
        <taxon>Corynebacterium</taxon>
    </lineage>
</organism>
<accession>A0A0M4CLM6</accession>
<dbReference type="CDD" id="cd01743">
    <property type="entry name" value="GATase1_Anthranilate_Synthase"/>
    <property type="match status" value="1"/>
</dbReference>
<dbReference type="GO" id="GO:0005829">
    <property type="term" value="C:cytosol"/>
    <property type="evidence" value="ECO:0007669"/>
    <property type="project" value="TreeGrafter"/>
</dbReference>
<dbReference type="PROSITE" id="PS51273">
    <property type="entry name" value="GATASE_TYPE_1"/>
    <property type="match status" value="1"/>
</dbReference>
<dbReference type="NCBIfam" id="NF004169">
    <property type="entry name" value="PRK05637.1"/>
    <property type="match status" value="1"/>
</dbReference>
<sequence>MTHVVLIDNHDSFVYNLVDAFAVAGYDCTVFRNTVPVETVLAAKPDLICLSPGPGYPADAGNMMKIIDEVLGTIPLLGICLGFQALIEHHGGTVEPCGPVHGTTDNMTLTDAGVAHPVFAGLATDVEPDHPEVPGRTVPIGRYHSLGCVVPPAGMESLGTCQSKIGDVIMAAQTVDGKAIGLQYHPESVLSPTGPIMLSRCVEQLLTVSQNN</sequence>
<feature type="domain" description="Glutamine amidotransferase" evidence="5">
    <location>
        <begin position="5"/>
        <end position="203"/>
    </location>
</feature>
<dbReference type="Proteomes" id="UP000068067">
    <property type="component" value="Chromosome"/>
</dbReference>